<organism evidence="1 2">
    <name type="scientific">Lentinus tigrinus ALCF2SS1-6</name>
    <dbReference type="NCBI Taxonomy" id="1328759"/>
    <lineage>
        <taxon>Eukaryota</taxon>
        <taxon>Fungi</taxon>
        <taxon>Dikarya</taxon>
        <taxon>Basidiomycota</taxon>
        <taxon>Agaricomycotina</taxon>
        <taxon>Agaricomycetes</taxon>
        <taxon>Polyporales</taxon>
        <taxon>Polyporaceae</taxon>
        <taxon>Lentinus</taxon>
    </lineage>
</organism>
<accession>A0A5C2SLS5</accession>
<proteinExistence type="predicted"/>
<dbReference type="Proteomes" id="UP000313359">
    <property type="component" value="Unassembled WGS sequence"/>
</dbReference>
<sequence>MSERKEHIPECGITFEVVHAHWAVPSPVQKCLREPPRMPHEWRSPSDTSSLTGHFLRAQLAKPVQALKHVAPSIDRPPPLFSAPKIALLYAIAVSTMTSSPVLSASSKVHPQAHTSVLSKARIRRCTSDSNPFCQNQNTSIRRPAHNTTHTVIAPYYGRPSPFRFGHPPRTLWPNWRELG</sequence>
<dbReference type="AlphaFoldDB" id="A0A5C2SLS5"/>
<dbReference type="EMBL" id="ML122254">
    <property type="protein sequence ID" value="RPD64107.1"/>
    <property type="molecule type" value="Genomic_DNA"/>
</dbReference>
<name>A0A5C2SLS5_9APHY</name>
<keyword evidence="2" id="KW-1185">Reference proteome</keyword>
<gene>
    <name evidence="1" type="ORF">L227DRAFT_318194</name>
</gene>
<protein>
    <submittedName>
        <fullName evidence="1">Uncharacterized protein</fullName>
    </submittedName>
</protein>
<reference evidence="1" key="1">
    <citation type="journal article" date="2018" name="Genome Biol. Evol.">
        <title>Genomics and development of Lentinus tigrinus, a white-rot wood-decaying mushroom with dimorphic fruiting bodies.</title>
        <authorList>
            <person name="Wu B."/>
            <person name="Xu Z."/>
            <person name="Knudson A."/>
            <person name="Carlson A."/>
            <person name="Chen N."/>
            <person name="Kovaka S."/>
            <person name="LaButti K."/>
            <person name="Lipzen A."/>
            <person name="Pennachio C."/>
            <person name="Riley R."/>
            <person name="Schakwitz W."/>
            <person name="Umezawa K."/>
            <person name="Ohm R.A."/>
            <person name="Grigoriev I.V."/>
            <person name="Nagy L.G."/>
            <person name="Gibbons J."/>
            <person name="Hibbett D."/>
        </authorList>
    </citation>
    <scope>NUCLEOTIDE SEQUENCE [LARGE SCALE GENOMIC DNA]</scope>
    <source>
        <strain evidence="1">ALCF2SS1-6</strain>
    </source>
</reference>
<evidence type="ECO:0000313" key="1">
    <source>
        <dbReference type="EMBL" id="RPD64107.1"/>
    </source>
</evidence>
<evidence type="ECO:0000313" key="2">
    <source>
        <dbReference type="Proteomes" id="UP000313359"/>
    </source>
</evidence>